<dbReference type="AlphaFoldDB" id="A0A2S8FT06"/>
<proteinExistence type="predicted"/>
<comment type="caution">
    <text evidence="2">The sequence shown here is derived from an EMBL/GenBank/DDBJ whole genome shotgun (WGS) entry which is preliminary data.</text>
</comment>
<evidence type="ECO:0008006" key="4">
    <source>
        <dbReference type="Google" id="ProtNLM"/>
    </source>
</evidence>
<dbReference type="RefSeq" id="WP_105352553.1">
    <property type="nucleotide sequence ID" value="NZ_PUIA01000030.1"/>
</dbReference>
<dbReference type="InterPro" id="IPR011466">
    <property type="entry name" value="DUF1572"/>
</dbReference>
<dbReference type="EMBL" id="PUIA01000030">
    <property type="protein sequence ID" value="PQO35306.1"/>
    <property type="molecule type" value="Genomic_DNA"/>
</dbReference>
<dbReference type="SUPFAM" id="SSF109854">
    <property type="entry name" value="DinB/YfiT-like putative metalloenzymes"/>
    <property type="match status" value="1"/>
</dbReference>
<sequence>MQPSANEKWIEGISATLASYREMIDVTVEQLSDAELHARPAPEINSVAILLRHIGGNLRSRWTDFLTTDGEKPDRARDTEFQDWEGDRAALLAHFDNGWNALTSAIEQIKHSNMQQSMFVRGHHHTIHEALTRSVTHVTYHVGQIVMVARMVHKGPWQWVTIAPGQSDQYNQENWGTGSNRGTFGDPNESQEG</sequence>
<dbReference type="Pfam" id="PF07609">
    <property type="entry name" value="DUF1572"/>
    <property type="match status" value="1"/>
</dbReference>
<feature type="region of interest" description="Disordered" evidence="1">
    <location>
        <begin position="170"/>
        <end position="193"/>
    </location>
</feature>
<evidence type="ECO:0000313" key="2">
    <source>
        <dbReference type="EMBL" id="PQO35306.1"/>
    </source>
</evidence>
<gene>
    <name evidence="2" type="ORF">C5Y96_09745</name>
</gene>
<name>A0A2S8FT06_9BACT</name>
<dbReference type="Gene3D" id="1.20.120.450">
    <property type="entry name" value="dinb family like domain"/>
    <property type="match status" value="1"/>
</dbReference>
<dbReference type="InterPro" id="IPR034660">
    <property type="entry name" value="DinB/YfiT-like"/>
</dbReference>
<protein>
    <recommendedName>
        <fullName evidence="4">DUF1572 domain-containing protein</fullName>
    </recommendedName>
</protein>
<evidence type="ECO:0000256" key="1">
    <source>
        <dbReference type="SAM" id="MobiDB-lite"/>
    </source>
</evidence>
<reference evidence="2 3" key="1">
    <citation type="submission" date="2018-02" db="EMBL/GenBank/DDBJ databases">
        <title>Comparative genomes isolates from brazilian mangrove.</title>
        <authorList>
            <person name="Araujo J.E."/>
            <person name="Taketani R.G."/>
            <person name="Silva M.C.P."/>
            <person name="Loureco M.V."/>
            <person name="Andreote F.D."/>
        </authorList>
    </citation>
    <scope>NUCLEOTIDE SEQUENCE [LARGE SCALE GENOMIC DNA]</scope>
    <source>
        <strain evidence="2 3">HEX-2 MGV</strain>
    </source>
</reference>
<dbReference type="Proteomes" id="UP000240009">
    <property type="component" value="Unassembled WGS sequence"/>
</dbReference>
<accession>A0A2S8FT06</accession>
<evidence type="ECO:0000313" key="3">
    <source>
        <dbReference type="Proteomes" id="UP000240009"/>
    </source>
</evidence>
<dbReference type="OrthoDB" id="68731at2"/>
<organism evidence="2 3">
    <name type="scientific">Blastopirellula marina</name>
    <dbReference type="NCBI Taxonomy" id="124"/>
    <lineage>
        <taxon>Bacteria</taxon>
        <taxon>Pseudomonadati</taxon>
        <taxon>Planctomycetota</taxon>
        <taxon>Planctomycetia</taxon>
        <taxon>Pirellulales</taxon>
        <taxon>Pirellulaceae</taxon>
        <taxon>Blastopirellula</taxon>
    </lineage>
</organism>